<evidence type="ECO:0000313" key="2">
    <source>
        <dbReference type="EMBL" id="PWA50275.1"/>
    </source>
</evidence>
<feature type="signal peptide" evidence="1">
    <location>
        <begin position="1"/>
        <end position="17"/>
    </location>
</feature>
<accession>A0A2U1LMQ3</accession>
<dbReference type="AlphaFoldDB" id="A0A2U1LMQ3"/>
<proteinExistence type="predicted"/>
<keyword evidence="1" id="KW-0732">Signal</keyword>
<organism evidence="2 3">
    <name type="scientific">Artemisia annua</name>
    <name type="common">Sweet wormwood</name>
    <dbReference type="NCBI Taxonomy" id="35608"/>
    <lineage>
        <taxon>Eukaryota</taxon>
        <taxon>Viridiplantae</taxon>
        <taxon>Streptophyta</taxon>
        <taxon>Embryophyta</taxon>
        <taxon>Tracheophyta</taxon>
        <taxon>Spermatophyta</taxon>
        <taxon>Magnoliopsida</taxon>
        <taxon>eudicotyledons</taxon>
        <taxon>Gunneridae</taxon>
        <taxon>Pentapetalae</taxon>
        <taxon>asterids</taxon>
        <taxon>campanulids</taxon>
        <taxon>Asterales</taxon>
        <taxon>Asteraceae</taxon>
        <taxon>Asteroideae</taxon>
        <taxon>Anthemideae</taxon>
        <taxon>Artemisiinae</taxon>
        <taxon>Artemisia</taxon>
    </lineage>
</organism>
<dbReference type="Proteomes" id="UP000245207">
    <property type="component" value="Unassembled WGS sequence"/>
</dbReference>
<gene>
    <name evidence="2" type="ORF">CTI12_AA474550</name>
</gene>
<name>A0A2U1LMQ3_ARTAN</name>
<sequence length="196" mass="22434">MMVDFLLVVLAYKRILSWILTKKLAISNQGVRLLAGPTHESCNQLNTFGSPCDLPQWALFDTSLFLMLMDLALTTVWIDRPSLCVQVNQCSDNKDYPFYEPEIYFIQSASLSKFKAISQTEIKEALRNMGRNKVFEPDEIPIEALRCLGDDVVKWLTLLFNKTFSRAKKPKSEDSARLSPYIRTKETHKHVASARV</sequence>
<protein>
    <submittedName>
        <fullName evidence="2">Retrovirus-related Pol polyprotein LINE-1</fullName>
    </submittedName>
</protein>
<dbReference type="OrthoDB" id="1729993at2759"/>
<evidence type="ECO:0000256" key="1">
    <source>
        <dbReference type="SAM" id="SignalP"/>
    </source>
</evidence>
<evidence type="ECO:0000313" key="3">
    <source>
        <dbReference type="Proteomes" id="UP000245207"/>
    </source>
</evidence>
<reference evidence="2 3" key="1">
    <citation type="journal article" date="2018" name="Mol. Plant">
        <title>The genome of Artemisia annua provides insight into the evolution of Asteraceae family and artemisinin biosynthesis.</title>
        <authorList>
            <person name="Shen Q."/>
            <person name="Zhang L."/>
            <person name="Liao Z."/>
            <person name="Wang S."/>
            <person name="Yan T."/>
            <person name="Shi P."/>
            <person name="Liu M."/>
            <person name="Fu X."/>
            <person name="Pan Q."/>
            <person name="Wang Y."/>
            <person name="Lv Z."/>
            <person name="Lu X."/>
            <person name="Zhang F."/>
            <person name="Jiang W."/>
            <person name="Ma Y."/>
            <person name="Chen M."/>
            <person name="Hao X."/>
            <person name="Li L."/>
            <person name="Tang Y."/>
            <person name="Lv G."/>
            <person name="Zhou Y."/>
            <person name="Sun X."/>
            <person name="Brodelius P.E."/>
            <person name="Rose J.K.C."/>
            <person name="Tang K."/>
        </authorList>
    </citation>
    <scope>NUCLEOTIDE SEQUENCE [LARGE SCALE GENOMIC DNA]</scope>
    <source>
        <strain evidence="3">cv. Huhao1</strain>
        <tissue evidence="2">Leaf</tissue>
    </source>
</reference>
<feature type="chain" id="PRO_5015619610" evidence="1">
    <location>
        <begin position="18"/>
        <end position="196"/>
    </location>
</feature>
<comment type="caution">
    <text evidence="2">The sequence shown here is derived from an EMBL/GenBank/DDBJ whole genome shotgun (WGS) entry which is preliminary data.</text>
</comment>
<keyword evidence="3" id="KW-1185">Reference proteome</keyword>
<dbReference type="EMBL" id="PKPP01008600">
    <property type="protein sequence ID" value="PWA50275.1"/>
    <property type="molecule type" value="Genomic_DNA"/>
</dbReference>